<protein>
    <submittedName>
        <fullName evidence="1">Uncharacterized protein</fullName>
    </submittedName>
</protein>
<evidence type="ECO:0000313" key="2">
    <source>
        <dbReference type="Proteomes" id="UP000322840"/>
    </source>
</evidence>
<proteinExistence type="predicted"/>
<gene>
    <name evidence="1" type="ORF">CPT_Saba_031</name>
</gene>
<dbReference type="EMBL" id="MN062188">
    <property type="protein sequence ID" value="QEG09404.1"/>
    <property type="molecule type" value="Genomic_DNA"/>
</dbReference>
<sequence>MPQLIDCRKPLDDQMMPGNNVIVAFTKELGFGFGGRVDCHFLVPGVITLRNKTRFTVKVGHNAYSFMRHGAPYGKPITPMSVTHIEDDAVVAAIFNVAAELQSQGCVARTCPTLESIDTAYRELDRLTHLVTDLWAAIPKNKRNATIPMSTLRDILVDPGSRKAVEIALDNLKTALKFEG</sequence>
<reference evidence="2" key="1">
    <citation type="submission" date="2019-06" db="EMBL/GenBank/DDBJ databases">
        <title>The Complete Genome of Proteus mirabilis Siphophage Saba.</title>
        <authorList>
            <person name="Nyugen J."/>
            <person name="Harb L."/>
            <person name="Moreland R."/>
            <person name="Liu M."/>
            <person name="Ramsey J."/>
        </authorList>
    </citation>
    <scope>NUCLEOTIDE SEQUENCE [LARGE SCALE GENOMIC DNA]</scope>
</reference>
<dbReference type="Proteomes" id="UP000322840">
    <property type="component" value="Segment"/>
</dbReference>
<evidence type="ECO:0000313" key="1">
    <source>
        <dbReference type="EMBL" id="QEG09404.1"/>
    </source>
</evidence>
<organism evidence="1 2">
    <name type="scientific">Proteus phage Saba</name>
    <dbReference type="NCBI Taxonomy" id="2596672"/>
    <lineage>
        <taxon>Viruses</taxon>
        <taxon>Duplodnaviria</taxon>
        <taxon>Heunggongvirae</taxon>
        <taxon>Uroviricota</taxon>
        <taxon>Caudoviricetes</taxon>
        <taxon>Casjensviridae</taxon>
        <taxon>Cenphatecvirus</taxon>
        <taxon>Cenphatecvirus saba</taxon>
    </lineage>
</organism>
<accession>A0A5B9N5Y1</accession>
<keyword evidence="2" id="KW-1185">Reference proteome</keyword>
<name>A0A5B9N5Y1_9CAUD</name>